<evidence type="ECO:0000256" key="5">
    <source>
        <dbReference type="ARBA" id="ARBA00022989"/>
    </source>
</evidence>
<evidence type="ECO:0000256" key="1">
    <source>
        <dbReference type="ARBA" id="ARBA00004141"/>
    </source>
</evidence>
<dbReference type="GO" id="GO:0006465">
    <property type="term" value="P:signal peptide processing"/>
    <property type="evidence" value="ECO:0007669"/>
    <property type="project" value="TreeGrafter"/>
</dbReference>
<evidence type="ECO:0000256" key="3">
    <source>
        <dbReference type="ARBA" id="ARBA00022692"/>
    </source>
</evidence>
<feature type="transmembrane region" description="Helical" evidence="7">
    <location>
        <begin position="111"/>
        <end position="127"/>
    </location>
</feature>
<name>A0A9P6FR03_9FUNG</name>
<dbReference type="EMBL" id="JAABOA010002981">
    <property type="protein sequence ID" value="KAF9579170.1"/>
    <property type="molecule type" value="Genomic_DNA"/>
</dbReference>
<evidence type="ECO:0000313" key="9">
    <source>
        <dbReference type="EMBL" id="KAF9579170.1"/>
    </source>
</evidence>
<evidence type="ECO:0000256" key="6">
    <source>
        <dbReference type="ARBA" id="ARBA00023136"/>
    </source>
</evidence>
<dbReference type="PANTHER" id="PTHR43731:SF14">
    <property type="entry name" value="PRESENILIN-ASSOCIATED RHOMBOID-LIKE PROTEIN, MITOCHONDRIAL"/>
    <property type="match status" value="1"/>
</dbReference>
<sequence length="139" mass="15254">MMAIAYLGTTGFLTVYFGASVASSLSSVMHYTYLEPYLRKRQNKPMREGIKISLGASGALMGVITTIACINPMAQFSIFFVINMPAAVLLGLFGAYETYNILSTNTGRFDSAGHLGGGFFGIAYYLSKIRPYVRHVRIR</sequence>
<accession>A0A9P6FR03</accession>
<keyword evidence="3 7" id="KW-0812">Transmembrane</keyword>
<evidence type="ECO:0000256" key="2">
    <source>
        <dbReference type="ARBA" id="ARBA00009045"/>
    </source>
</evidence>
<dbReference type="GO" id="GO:0016020">
    <property type="term" value="C:membrane"/>
    <property type="evidence" value="ECO:0007669"/>
    <property type="project" value="UniProtKB-SubCell"/>
</dbReference>
<dbReference type="PANTHER" id="PTHR43731">
    <property type="entry name" value="RHOMBOID PROTEASE"/>
    <property type="match status" value="1"/>
</dbReference>
<feature type="domain" description="Peptidase S54 rhomboid" evidence="8">
    <location>
        <begin position="7"/>
        <end position="126"/>
    </location>
</feature>
<keyword evidence="4" id="KW-0378">Hydrolase</keyword>
<dbReference type="AlphaFoldDB" id="A0A9P6FR03"/>
<organism evidence="9 10">
    <name type="scientific">Lunasporangiospora selenospora</name>
    <dbReference type="NCBI Taxonomy" id="979761"/>
    <lineage>
        <taxon>Eukaryota</taxon>
        <taxon>Fungi</taxon>
        <taxon>Fungi incertae sedis</taxon>
        <taxon>Mucoromycota</taxon>
        <taxon>Mortierellomycotina</taxon>
        <taxon>Mortierellomycetes</taxon>
        <taxon>Mortierellales</taxon>
        <taxon>Mortierellaceae</taxon>
        <taxon>Lunasporangiospora</taxon>
    </lineage>
</organism>
<proteinExistence type="inferred from homology"/>
<evidence type="ECO:0000259" key="8">
    <source>
        <dbReference type="Pfam" id="PF01694"/>
    </source>
</evidence>
<reference evidence="9" key="1">
    <citation type="journal article" date="2020" name="Fungal Divers.">
        <title>Resolving the Mortierellaceae phylogeny through synthesis of multi-gene phylogenetics and phylogenomics.</title>
        <authorList>
            <person name="Vandepol N."/>
            <person name="Liber J."/>
            <person name="Desiro A."/>
            <person name="Na H."/>
            <person name="Kennedy M."/>
            <person name="Barry K."/>
            <person name="Grigoriev I.V."/>
            <person name="Miller A.N."/>
            <person name="O'Donnell K."/>
            <person name="Stajich J.E."/>
            <person name="Bonito G."/>
        </authorList>
    </citation>
    <scope>NUCLEOTIDE SEQUENCE</scope>
    <source>
        <strain evidence="9">KOD1015</strain>
    </source>
</reference>
<dbReference type="Gene3D" id="1.20.1540.10">
    <property type="entry name" value="Rhomboid-like"/>
    <property type="match status" value="1"/>
</dbReference>
<dbReference type="InterPro" id="IPR050925">
    <property type="entry name" value="Rhomboid_protease_S54"/>
</dbReference>
<dbReference type="InterPro" id="IPR022764">
    <property type="entry name" value="Peptidase_S54_rhomboid_dom"/>
</dbReference>
<gene>
    <name evidence="9" type="ORF">BGW38_004676</name>
</gene>
<dbReference type="Pfam" id="PF01694">
    <property type="entry name" value="Rhomboid"/>
    <property type="match status" value="1"/>
</dbReference>
<comment type="similarity">
    <text evidence="2">Belongs to the peptidase S54 family.</text>
</comment>
<feature type="transmembrane region" description="Helical" evidence="7">
    <location>
        <begin position="50"/>
        <end position="70"/>
    </location>
</feature>
<dbReference type="SUPFAM" id="SSF144091">
    <property type="entry name" value="Rhomboid-like"/>
    <property type="match status" value="1"/>
</dbReference>
<dbReference type="OrthoDB" id="418595at2759"/>
<comment type="subcellular location">
    <subcellularLocation>
        <location evidence="1">Membrane</location>
        <topology evidence="1">Multi-pass membrane protein</topology>
    </subcellularLocation>
</comment>
<keyword evidence="10" id="KW-1185">Reference proteome</keyword>
<evidence type="ECO:0000313" key="10">
    <source>
        <dbReference type="Proteomes" id="UP000780801"/>
    </source>
</evidence>
<feature type="transmembrane region" description="Helical" evidence="7">
    <location>
        <begin position="77"/>
        <end position="96"/>
    </location>
</feature>
<dbReference type="GO" id="GO:0004252">
    <property type="term" value="F:serine-type endopeptidase activity"/>
    <property type="evidence" value="ECO:0007669"/>
    <property type="project" value="InterPro"/>
</dbReference>
<keyword evidence="6 7" id="KW-0472">Membrane</keyword>
<dbReference type="Proteomes" id="UP000780801">
    <property type="component" value="Unassembled WGS sequence"/>
</dbReference>
<dbReference type="InterPro" id="IPR035952">
    <property type="entry name" value="Rhomboid-like_sf"/>
</dbReference>
<evidence type="ECO:0000256" key="4">
    <source>
        <dbReference type="ARBA" id="ARBA00022801"/>
    </source>
</evidence>
<keyword evidence="5 7" id="KW-1133">Transmembrane helix</keyword>
<evidence type="ECO:0000256" key="7">
    <source>
        <dbReference type="SAM" id="Phobius"/>
    </source>
</evidence>
<comment type="caution">
    <text evidence="9">The sequence shown here is derived from an EMBL/GenBank/DDBJ whole genome shotgun (WGS) entry which is preliminary data.</text>
</comment>
<protein>
    <recommendedName>
        <fullName evidence="8">Peptidase S54 rhomboid domain-containing protein</fullName>
    </recommendedName>
</protein>